<gene>
    <name evidence="2" type="ORF">NCTC13489_00565</name>
</gene>
<dbReference type="SUPFAM" id="SSF143744">
    <property type="entry name" value="GlcG-like"/>
    <property type="match status" value="1"/>
</dbReference>
<evidence type="ECO:0000313" key="3">
    <source>
        <dbReference type="Proteomes" id="UP000270036"/>
    </source>
</evidence>
<dbReference type="Proteomes" id="UP000270036">
    <property type="component" value="Chromosome"/>
</dbReference>
<reference evidence="2 3" key="1">
    <citation type="submission" date="2018-12" db="EMBL/GenBank/DDBJ databases">
        <authorList>
            <consortium name="Pathogen Informatics"/>
        </authorList>
    </citation>
    <scope>NUCLEOTIDE SEQUENCE [LARGE SCALE GENOMIC DNA]</scope>
    <source>
        <strain evidence="2 3">NCTC13489</strain>
    </source>
</reference>
<feature type="signal peptide" evidence="1">
    <location>
        <begin position="1"/>
        <end position="21"/>
    </location>
</feature>
<dbReference type="PANTHER" id="PTHR34309:SF1">
    <property type="entry name" value="PROTEIN GLCG"/>
    <property type="match status" value="1"/>
</dbReference>
<dbReference type="OrthoDB" id="6464887at2"/>
<dbReference type="Pfam" id="PF03928">
    <property type="entry name" value="HbpS-like"/>
    <property type="match status" value="1"/>
</dbReference>
<proteinExistence type="predicted"/>
<dbReference type="Gene3D" id="3.30.450.150">
    <property type="entry name" value="Haem-degrading domain"/>
    <property type="match status" value="1"/>
</dbReference>
<dbReference type="InterPro" id="IPR052517">
    <property type="entry name" value="GlcG_carb_metab_protein"/>
</dbReference>
<dbReference type="STRING" id="266748.HY04_00275"/>
<dbReference type="InterPro" id="IPR005624">
    <property type="entry name" value="PduO/GlcC-like"/>
</dbReference>
<evidence type="ECO:0000313" key="2">
    <source>
        <dbReference type="EMBL" id="VEH96687.1"/>
    </source>
</evidence>
<feature type="chain" id="PRO_5019250939" evidence="1">
    <location>
        <begin position="22"/>
        <end position="164"/>
    </location>
</feature>
<keyword evidence="1" id="KW-0732">Signal</keyword>
<dbReference type="KEGG" id="cant:NCTC13489_00565"/>
<dbReference type="PANTHER" id="PTHR34309">
    <property type="entry name" value="SLR1406 PROTEIN"/>
    <property type="match status" value="1"/>
</dbReference>
<dbReference type="AlphaFoldDB" id="A0A448NNM9"/>
<dbReference type="InterPro" id="IPR038084">
    <property type="entry name" value="PduO/GlcC-like_sf"/>
</dbReference>
<protein>
    <submittedName>
        <fullName evidence="2">Uncharacterized conserved protein</fullName>
    </submittedName>
</protein>
<sequence length="164" mass="17561">MTIKKSIFSVVFLMLSFLLSAQYVEQSTSLNQEGALRLANEANLEAKKLDKKVSIAVLNNSGVVLLLLKGDNVGPHNTEASRRKAYTSFSTKNASWDLMNNAAKSKDAQNLNTLPELLLLGGGIPIFKEGELIGSIGISGGGSGENDHNIAKKTVENLGFKIAK</sequence>
<organism evidence="2 3">
    <name type="scientific">Kaistella antarctica</name>
    <dbReference type="NCBI Taxonomy" id="266748"/>
    <lineage>
        <taxon>Bacteria</taxon>
        <taxon>Pseudomonadati</taxon>
        <taxon>Bacteroidota</taxon>
        <taxon>Flavobacteriia</taxon>
        <taxon>Flavobacteriales</taxon>
        <taxon>Weeksellaceae</taxon>
        <taxon>Chryseobacterium group</taxon>
        <taxon>Kaistella</taxon>
    </lineage>
</organism>
<name>A0A448NNM9_9FLAO</name>
<accession>A0A448NNM9</accession>
<evidence type="ECO:0000256" key="1">
    <source>
        <dbReference type="SAM" id="SignalP"/>
    </source>
</evidence>
<dbReference type="EMBL" id="LR134441">
    <property type="protein sequence ID" value="VEH96687.1"/>
    <property type="molecule type" value="Genomic_DNA"/>
</dbReference>